<evidence type="ECO:0000259" key="9">
    <source>
        <dbReference type="PROSITE" id="PS50048"/>
    </source>
</evidence>
<dbReference type="Proteomes" id="UP000324767">
    <property type="component" value="Unassembled WGS sequence"/>
</dbReference>
<keyword evidence="6" id="KW-0804">Transcription</keyword>
<dbReference type="InterPro" id="IPR036864">
    <property type="entry name" value="Zn2-C6_fun-type_DNA-bd_sf"/>
</dbReference>
<keyword evidence="7" id="KW-0539">Nucleus</keyword>
<dbReference type="GO" id="GO:0008270">
    <property type="term" value="F:zinc ion binding"/>
    <property type="evidence" value="ECO:0007669"/>
    <property type="project" value="InterPro"/>
</dbReference>
<keyword evidence="5" id="KW-0238">DNA-binding</keyword>
<dbReference type="PANTHER" id="PTHR47782">
    <property type="entry name" value="ZN(II)2CYS6 TRANSCRIPTION FACTOR (EUROFUNG)-RELATED"/>
    <property type="match status" value="1"/>
</dbReference>
<evidence type="ECO:0000256" key="5">
    <source>
        <dbReference type="ARBA" id="ARBA00023125"/>
    </source>
</evidence>
<dbReference type="Pfam" id="PF04082">
    <property type="entry name" value="Fungal_trans"/>
    <property type="match status" value="1"/>
</dbReference>
<evidence type="ECO:0000256" key="1">
    <source>
        <dbReference type="ARBA" id="ARBA00004123"/>
    </source>
</evidence>
<dbReference type="GO" id="GO:0045944">
    <property type="term" value="P:positive regulation of transcription by RNA polymerase II"/>
    <property type="evidence" value="ECO:0007669"/>
    <property type="project" value="TreeGrafter"/>
</dbReference>
<dbReference type="SUPFAM" id="SSF57701">
    <property type="entry name" value="Zn2/Cys6 DNA-binding domain"/>
    <property type="match status" value="1"/>
</dbReference>
<keyword evidence="3" id="KW-0862">Zinc</keyword>
<protein>
    <submittedName>
        <fullName evidence="10">Zn(II)2Cys6 cluster transcripitional activator</fullName>
    </submittedName>
</protein>
<evidence type="ECO:0000256" key="7">
    <source>
        <dbReference type="ARBA" id="ARBA00023242"/>
    </source>
</evidence>
<dbReference type="SMART" id="SM00066">
    <property type="entry name" value="GAL4"/>
    <property type="match status" value="1"/>
</dbReference>
<feature type="region of interest" description="Disordered" evidence="8">
    <location>
        <begin position="101"/>
        <end position="123"/>
    </location>
</feature>
<name>A0A5M8PQT1_9LECA</name>
<sequence length="620" mass="68851">MVAKPSFETPLLRVSRPVSACSRCRSAKIKCDGKLPACTACERNGRFRECSSANDQFAKGKERSYVASLESRVERLEKQIGQAKARKLPVVLFDPYLAPPTSKAQEAPTRRIGTGRQSQRKEASDVDDLVADFGFLSVNATARDFYGFTAEMSFARLVLSTSSKEAMPRFATNVLPPRYAVTTLVQHYLDNIFVLYPFLSETALFASLDNLYQDAGRATPMDHWTIRMVLAIALASQSRYSGDSQYRDAVRHAAAALTCVDQVLQPGSRVAIQALLLLVQYAMLDPYHFSSWYLIGVASRVMLDLGLHQDPPEELRMKEVHLTLRRRIYSCVYALDRAISIVHRRAFSFTDDSANVPSCAETSVPLSIAARSRDQLFLRPMDTAPQLIKLRQIQSACYQELFQSGRQPSENSWRSVWATLGDLHEWYQNLPAGMQEPVKVAFKSEMLFSSILILSPSEKIHSVPDYAEALIFEYAVDYASSMRSVCDGTGKCAFYTYLDALRASYVGRRLLDVLQSKQCRVLDADTPSSPPAPSGTLLPPPLPYRCSDEKVDRARTGIEQLTDVLGYLGQIFGYSGLCEDFRVEATALGMVFSAGNLGSGSVSLDAADSRFLYGHTDSAF</sequence>
<accession>A0A5M8PQT1</accession>
<keyword evidence="2" id="KW-0479">Metal-binding</keyword>
<organism evidence="10 11">
    <name type="scientific">Lasallia pustulata</name>
    <dbReference type="NCBI Taxonomy" id="136370"/>
    <lineage>
        <taxon>Eukaryota</taxon>
        <taxon>Fungi</taxon>
        <taxon>Dikarya</taxon>
        <taxon>Ascomycota</taxon>
        <taxon>Pezizomycotina</taxon>
        <taxon>Lecanoromycetes</taxon>
        <taxon>OSLEUM clade</taxon>
        <taxon>Umbilicariomycetidae</taxon>
        <taxon>Umbilicariales</taxon>
        <taxon>Umbilicariaceae</taxon>
        <taxon>Lasallia</taxon>
    </lineage>
</organism>
<dbReference type="CDD" id="cd14723">
    <property type="entry name" value="ZIP_Ppr1"/>
    <property type="match status" value="1"/>
</dbReference>
<dbReference type="Gene3D" id="4.10.240.10">
    <property type="entry name" value="Zn(2)-C6 fungal-type DNA-binding domain"/>
    <property type="match status" value="1"/>
</dbReference>
<feature type="domain" description="Zn(2)-C6 fungal-type" evidence="9">
    <location>
        <begin position="20"/>
        <end position="52"/>
    </location>
</feature>
<evidence type="ECO:0000256" key="3">
    <source>
        <dbReference type="ARBA" id="ARBA00022833"/>
    </source>
</evidence>
<dbReference type="PROSITE" id="PS00463">
    <property type="entry name" value="ZN2_CY6_FUNGAL_1"/>
    <property type="match status" value="1"/>
</dbReference>
<dbReference type="PROSITE" id="PS50048">
    <property type="entry name" value="ZN2_CY6_FUNGAL_2"/>
    <property type="match status" value="1"/>
</dbReference>
<dbReference type="InterPro" id="IPR001138">
    <property type="entry name" value="Zn2Cys6_DnaBD"/>
</dbReference>
<evidence type="ECO:0000256" key="4">
    <source>
        <dbReference type="ARBA" id="ARBA00023015"/>
    </source>
</evidence>
<dbReference type="EMBL" id="VXIT01000008">
    <property type="protein sequence ID" value="KAA6411028.1"/>
    <property type="molecule type" value="Genomic_DNA"/>
</dbReference>
<dbReference type="OrthoDB" id="5319458at2759"/>
<proteinExistence type="predicted"/>
<evidence type="ECO:0000256" key="2">
    <source>
        <dbReference type="ARBA" id="ARBA00022723"/>
    </source>
</evidence>
<reference evidence="10 11" key="1">
    <citation type="submission" date="2019-09" db="EMBL/GenBank/DDBJ databases">
        <title>The hologenome of the rock-dwelling lichen Lasallia pustulata.</title>
        <authorList>
            <person name="Greshake Tzovaras B."/>
            <person name="Segers F."/>
            <person name="Bicker A."/>
            <person name="Dal Grande F."/>
            <person name="Otte J."/>
            <person name="Hankeln T."/>
            <person name="Schmitt I."/>
            <person name="Ebersberger I."/>
        </authorList>
    </citation>
    <scope>NUCLEOTIDE SEQUENCE [LARGE SCALE GENOMIC DNA]</scope>
    <source>
        <strain evidence="10">A1-1</strain>
    </source>
</reference>
<comment type="caution">
    <text evidence="10">The sequence shown here is derived from an EMBL/GenBank/DDBJ whole genome shotgun (WGS) entry which is preliminary data.</text>
</comment>
<evidence type="ECO:0000256" key="8">
    <source>
        <dbReference type="SAM" id="MobiDB-lite"/>
    </source>
</evidence>
<dbReference type="CDD" id="cd12148">
    <property type="entry name" value="fungal_TF_MHR"/>
    <property type="match status" value="1"/>
</dbReference>
<dbReference type="InterPro" id="IPR052202">
    <property type="entry name" value="Yeast_MetPath_Reg"/>
</dbReference>
<comment type="subcellular location">
    <subcellularLocation>
        <location evidence="1">Nucleus</location>
    </subcellularLocation>
</comment>
<dbReference type="AlphaFoldDB" id="A0A5M8PQT1"/>
<dbReference type="GO" id="GO:0006351">
    <property type="term" value="P:DNA-templated transcription"/>
    <property type="evidence" value="ECO:0007669"/>
    <property type="project" value="InterPro"/>
</dbReference>
<evidence type="ECO:0000256" key="6">
    <source>
        <dbReference type="ARBA" id="ARBA00023163"/>
    </source>
</evidence>
<gene>
    <name evidence="10" type="ORF">FRX48_05339</name>
</gene>
<dbReference type="SMART" id="SM00906">
    <property type="entry name" value="Fungal_trans"/>
    <property type="match status" value="1"/>
</dbReference>
<dbReference type="GO" id="GO:0000981">
    <property type="term" value="F:DNA-binding transcription factor activity, RNA polymerase II-specific"/>
    <property type="evidence" value="ECO:0007669"/>
    <property type="project" value="InterPro"/>
</dbReference>
<dbReference type="PANTHER" id="PTHR47782:SF2">
    <property type="entry name" value="TRANSCRIPTION FACTOR, PUTATIVE (AFU_ORTHOLOGUE AFUA_4G12570)-RELATED"/>
    <property type="match status" value="1"/>
</dbReference>
<keyword evidence="4" id="KW-0805">Transcription regulation</keyword>
<dbReference type="GO" id="GO:0043565">
    <property type="term" value="F:sequence-specific DNA binding"/>
    <property type="evidence" value="ECO:0007669"/>
    <property type="project" value="TreeGrafter"/>
</dbReference>
<evidence type="ECO:0000313" key="11">
    <source>
        <dbReference type="Proteomes" id="UP000324767"/>
    </source>
</evidence>
<evidence type="ECO:0000313" key="10">
    <source>
        <dbReference type="EMBL" id="KAA6411028.1"/>
    </source>
</evidence>
<dbReference type="GO" id="GO:0005634">
    <property type="term" value="C:nucleus"/>
    <property type="evidence" value="ECO:0007669"/>
    <property type="project" value="UniProtKB-SubCell"/>
</dbReference>
<dbReference type="CDD" id="cd00067">
    <property type="entry name" value="GAL4"/>
    <property type="match status" value="1"/>
</dbReference>
<dbReference type="InterPro" id="IPR007219">
    <property type="entry name" value="XnlR_reg_dom"/>
</dbReference>
<dbReference type="Pfam" id="PF00172">
    <property type="entry name" value="Zn_clus"/>
    <property type="match status" value="1"/>
</dbReference>